<organism evidence="1 2">
    <name type="scientific">Candidatus Magasanikbacteria bacterium RIFOXYD2_FULL_41_14</name>
    <dbReference type="NCBI Taxonomy" id="1798709"/>
    <lineage>
        <taxon>Bacteria</taxon>
        <taxon>Candidatus Magasanikiibacteriota</taxon>
    </lineage>
</organism>
<gene>
    <name evidence="1" type="ORF">A2538_03840</name>
</gene>
<proteinExistence type="predicted"/>
<protein>
    <submittedName>
        <fullName evidence="1">Uncharacterized protein</fullName>
    </submittedName>
</protein>
<accession>A0A1F6PCX2</accession>
<evidence type="ECO:0000313" key="2">
    <source>
        <dbReference type="Proteomes" id="UP000178254"/>
    </source>
</evidence>
<dbReference type="Proteomes" id="UP000178254">
    <property type="component" value="Unassembled WGS sequence"/>
</dbReference>
<reference evidence="1 2" key="1">
    <citation type="journal article" date="2016" name="Nat. Commun.">
        <title>Thousands of microbial genomes shed light on interconnected biogeochemical processes in an aquifer system.</title>
        <authorList>
            <person name="Anantharaman K."/>
            <person name="Brown C.T."/>
            <person name="Hug L.A."/>
            <person name="Sharon I."/>
            <person name="Castelle C.J."/>
            <person name="Probst A.J."/>
            <person name="Thomas B.C."/>
            <person name="Singh A."/>
            <person name="Wilkins M.J."/>
            <person name="Karaoz U."/>
            <person name="Brodie E.L."/>
            <person name="Williams K.H."/>
            <person name="Hubbard S.S."/>
            <person name="Banfield J.F."/>
        </authorList>
    </citation>
    <scope>NUCLEOTIDE SEQUENCE [LARGE SCALE GENOMIC DNA]</scope>
</reference>
<comment type="caution">
    <text evidence="1">The sequence shown here is derived from an EMBL/GenBank/DDBJ whole genome shotgun (WGS) entry which is preliminary data.</text>
</comment>
<dbReference type="EMBL" id="MFRE01000015">
    <property type="protein sequence ID" value="OGH93968.1"/>
    <property type="molecule type" value="Genomic_DNA"/>
</dbReference>
<evidence type="ECO:0000313" key="1">
    <source>
        <dbReference type="EMBL" id="OGH93968.1"/>
    </source>
</evidence>
<sequence>MPARKAKRKAETDDIEKLRTWFFDELNKLREQEIKILKEYDDKKQLYLKEQIKDLSDET</sequence>
<dbReference type="STRING" id="1798709.A2538_03840"/>
<name>A0A1F6PCX2_9BACT</name>
<dbReference type="AlphaFoldDB" id="A0A1F6PCX2"/>